<evidence type="ECO:0000313" key="13">
    <source>
        <dbReference type="RefSeq" id="XP_055365350.1"/>
    </source>
</evidence>
<evidence type="ECO:0000256" key="7">
    <source>
        <dbReference type="PROSITE-ProRule" id="PRU01375"/>
    </source>
</evidence>
<dbReference type="CDD" id="cd13940">
    <property type="entry name" value="ILEI_FAM3C"/>
    <property type="match status" value="1"/>
</dbReference>
<comment type="subcellular location">
    <subcellularLocation>
        <location evidence="1">Secreted</location>
    </subcellularLocation>
</comment>
<evidence type="ECO:0000256" key="1">
    <source>
        <dbReference type="ARBA" id="ARBA00004613"/>
    </source>
</evidence>
<evidence type="ECO:0000313" key="11">
    <source>
        <dbReference type="RefSeq" id="XP_029009863.1"/>
    </source>
</evidence>
<dbReference type="InterPro" id="IPR039477">
    <property type="entry name" value="ILEI/PANDER_dom"/>
</dbReference>
<evidence type="ECO:0000256" key="3">
    <source>
        <dbReference type="ARBA" id="ARBA00022525"/>
    </source>
</evidence>
<evidence type="ECO:0000256" key="6">
    <source>
        <dbReference type="ARBA" id="ARBA00023157"/>
    </source>
</evidence>
<protein>
    <submittedName>
        <fullName evidence="11 12">Protein FAM3C isoform X1</fullName>
    </submittedName>
</protein>
<dbReference type="RefSeq" id="XP_029009864.1">
    <property type="nucleotide sequence ID" value="XM_029154031.3"/>
</dbReference>
<reference evidence="11 12" key="1">
    <citation type="submission" date="2025-04" db="UniProtKB">
        <authorList>
            <consortium name="RefSeq"/>
        </authorList>
    </citation>
    <scope>IDENTIFICATION</scope>
</reference>
<dbReference type="GeneID" id="114857501"/>
<evidence type="ECO:0000256" key="8">
    <source>
        <dbReference type="SAM" id="Phobius"/>
    </source>
</evidence>
<proteinExistence type="inferred from homology"/>
<dbReference type="GO" id="GO:0030246">
    <property type="term" value="F:carbohydrate binding"/>
    <property type="evidence" value="ECO:0007669"/>
    <property type="project" value="UniProtKB-UniRule"/>
</dbReference>
<dbReference type="RefSeq" id="XP_055365350.1">
    <property type="nucleotide sequence ID" value="XM_055509375.1"/>
</dbReference>
<keyword evidence="8" id="KW-0472">Membrane</keyword>
<dbReference type="GO" id="GO:0005576">
    <property type="term" value="C:extracellular region"/>
    <property type="evidence" value="ECO:0007669"/>
    <property type="project" value="UniProtKB-SubCell"/>
</dbReference>
<organism evidence="10 12">
    <name type="scientific">Betta splendens</name>
    <name type="common">Siamese fighting fish</name>
    <dbReference type="NCBI Taxonomy" id="158456"/>
    <lineage>
        <taxon>Eukaryota</taxon>
        <taxon>Metazoa</taxon>
        <taxon>Chordata</taxon>
        <taxon>Craniata</taxon>
        <taxon>Vertebrata</taxon>
        <taxon>Euteleostomi</taxon>
        <taxon>Actinopterygii</taxon>
        <taxon>Neopterygii</taxon>
        <taxon>Teleostei</taxon>
        <taxon>Neoteleostei</taxon>
        <taxon>Acanthomorphata</taxon>
        <taxon>Anabantaria</taxon>
        <taxon>Anabantiformes</taxon>
        <taxon>Anabantoidei</taxon>
        <taxon>Osphronemidae</taxon>
        <taxon>Betta</taxon>
    </lineage>
</organism>
<dbReference type="Pfam" id="PF15711">
    <property type="entry name" value="ILEI"/>
    <property type="match status" value="1"/>
</dbReference>
<keyword evidence="4" id="KW-0732">Signal</keyword>
<dbReference type="AlphaFoldDB" id="A0A6P7MW84"/>
<dbReference type="InterPro" id="IPR039475">
    <property type="entry name" value="ILEI_FAM3C"/>
</dbReference>
<evidence type="ECO:0000256" key="2">
    <source>
        <dbReference type="ARBA" id="ARBA00010905"/>
    </source>
</evidence>
<gene>
    <name evidence="11 12 13" type="primary">zgc:101783</name>
</gene>
<keyword evidence="8" id="KW-0812">Transmembrane</keyword>
<dbReference type="PROSITE" id="PS52031">
    <property type="entry name" value="GG_LECTIN"/>
    <property type="match status" value="1"/>
</dbReference>
<evidence type="ECO:0000256" key="5">
    <source>
        <dbReference type="ARBA" id="ARBA00022734"/>
    </source>
</evidence>
<dbReference type="InterPro" id="IPR039220">
    <property type="entry name" value="FAM3"/>
</dbReference>
<feature type="domain" description="ILEI/PANDER" evidence="9">
    <location>
        <begin position="114"/>
        <end position="201"/>
    </location>
</feature>
<keyword evidence="10" id="KW-1185">Reference proteome</keyword>
<dbReference type="OrthoDB" id="440755at2759"/>
<comment type="similarity">
    <text evidence="2">Belongs to the FAM3 family.</text>
</comment>
<name>A0A6P7MW84_BETSP</name>
<feature type="transmembrane region" description="Helical" evidence="8">
    <location>
        <begin position="12"/>
        <end position="30"/>
    </location>
</feature>
<evidence type="ECO:0000256" key="4">
    <source>
        <dbReference type="ARBA" id="ARBA00022729"/>
    </source>
</evidence>
<accession>A0A6P7MW84</accession>
<keyword evidence="6" id="KW-1015">Disulfide bond</keyword>
<keyword evidence="8" id="KW-1133">Transmembrane helix</keyword>
<sequence>MKKSQQNLTRWMLRCLLVLVPGVILLMFLLQKSINPLAVVPDDWRQALGQGFYGSKEMKPLAEHSAGPCAPHRVCEDDHFSFSIQSGAANVVGPRICINNQLVLGTALNNAGVGINIVIVDGKSGGVIKSSFFNMYDGDVEPLIMFLKEVELGSVVLMASFDEPSSKLNDEARKLISDLGSTSVRSLGFRDSWVFVGGKGATVKNNFEKYMKNDKGTNKYDNWPEVLQLHGCIPVLLQEPAAAAGN</sequence>
<dbReference type="PANTHER" id="PTHR14592">
    <property type="entry name" value="UNCHARACTERIZED FAM3"/>
    <property type="match status" value="1"/>
</dbReference>
<dbReference type="Proteomes" id="UP000515150">
    <property type="component" value="Chromosome 6"/>
</dbReference>
<keyword evidence="5 7" id="KW-0430">Lectin</keyword>
<evidence type="ECO:0000313" key="12">
    <source>
        <dbReference type="RefSeq" id="XP_029009864.1"/>
    </source>
</evidence>
<dbReference type="KEGG" id="bspl:114857501"/>
<evidence type="ECO:0000313" key="10">
    <source>
        <dbReference type="Proteomes" id="UP000515150"/>
    </source>
</evidence>
<evidence type="ECO:0000259" key="9">
    <source>
        <dbReference type="Pfam" id="PF15711"/>
    </source>
</evidence>
<keyword evidence="3" id="KW-0964">Secreted</keyword>
<dbReference type="RefSeq" id="XP_029009863.1">
    <property type="nucleotide sequence ID" value="XM_029154030.3"/>
</dbReference>